<dbReference type="EMBL" id="JACXAA010000002">
    <property type="protein sequence ID" value="MBD2752288.1"/>
    <property type="molecule type" value="Genomic_DNA"/>
</dbReference>
<dbReference type="GO" id="GO:0016757">
    <property type="term" value="F:glycosyltransferase activity"/>
    <property type="evidence" value="ECO:0007669"/>
    <property type="project" value="InterPro"/>
</dbReference>
<dbReference type="Proteomes" id="UP000653797">
    <property type="component" value="Unassembled WGS sequence"/>
</dbReference>
<protein>
    <submittedName>
        <fullName evidence="3">Glycosyltransferase family 4 protein</fullName>
    </submittedName>
</protein>
<dbReference type="CDD" id="cd03801">
    <property type="entry name" value="GT4_PimA-like"/>
    <property type="match status" value="1"/>
</dbReference>
<name>A0A927GC51_9BACT</name>
<dbReference type="Gene3D" id="3.40.50.2000">
    <property type="entry name" value="Glycogen Phosphorylase B"/>
    <property type="match status" value="2"/>
</dbReference>
<dbReference type="AlphaFoldDB" id="A0A927GC51"/>
<dbReference type="Pfam" id="PF00534">
    <property type="entry name" value="Glycos_transf_1"/>
    <property type="match status" value="1"/>
</dbReference>
<gene>
    <name evidence="3" type="ORF">IC230_05250</name>
</gene>
<accession>A0A927GC51</accession>
<evidence type="ECO:0000259" key="2">
    <source>
        <dbReference type="Pfam" id="PF13439"/>
    </source>
</evidence>
<feature type="domain" description="Glycosyltransferase subfamily 4-like N-terminal" evidence="2">
    <location>
        <begin position="15"/>
        <end position="174"/>
    </location>
</feature>
<evidence type="ECO:0000259" key="1">
    <source>
        <dbReference type="Pfam" id="PF00534"/>
    </source>
</evidence>
<dbReference type="Pfam" id="PF13439">
    <property type="entry name" value="Glyco_transf_4"/>
    <property type="match status" value="1"/>
</dbReference>
<evidence type="ECO:0000313" key="4">
    <source>
        <dbReference type="Proteomes" id="UP000653797"/>
    </source>
</evidence>
<organism evidence="3 4">
    <name type="scientific">Spirosoma validum</name>
    <dbReference type="NCBI Taxonomy" id="2771355"/>
    <lineage>
        <taxon>Bacteria</taxon>
        <taxon>Pseudomonadati</taxon>
        <taxon>Bacteroidota</taxon>
        <taxon>Cytophagia</taxon>
        <taxon>Cytophagales</taxon>
        <taxon>Cytophagaceae</taxon>
        <taxon>Spirosoma</taxon>
    </lineage>
</organism>
<keyword evidence="4" id="KW-1185">Reference proteome</keyword>
<comment type="caution">
    <text evidence="3">The sequence shown here is derived from an EMBL/GenBank/DDBJ whole genome shotgun (WGS) entry which is preliminary data.</text>
</comment>
<evidence type="ECO:0000313" key="3">
    <source>
        <dbReference type="EMBL" id="MBD2752288.1"/>
    </source>
</evidence>
<feature type="domain" description="Glycosyl transferase family 1" evidence="1">
    <location>
        <begin position="194"/>
        <end position="337"/>
    </location>
</feature>
<dbReference type="InterPro" id="IPR001296">
    <property type="entry name" value="Glyco_trans_1"/>
</dbReference>
<sequence>MNVLIITTLDDHSPSGVVTYYKRLAEDLRKQDMNVRILDIRSTPSAWRTSMGLLRRIMYPLGTVSRALYEEFASWVGVYLTVRSHRNKGFDLIHAQDARSGAAAFVALNKRVPVVLTCHFNDSPVSELAARFPMNDWFKRRFSGWYAYLFSNLKNYVFVSDYAFEKSKHLLPGDIKKITIRNTVNIDLTVDADKTAPANQLIISNVGYVDARKNQRLLILVGSELRRRGLDNFRIWLIGEGPKRADYEQLVHSLDLTEHVIFYGQQEQPWRLVAQSNLYMHTALNDNCPYSIIEAFAVNTPVLALPVGGIPEMLPDRCGLLSGNSVEAITDQVAMYFDVAHRQQLRQAQADYADQHFNHRKSLIELVSFYHQTQQAA</sequence>
<dbReference type="PANTHER" id="PTHR12526:SF630">
    <property type="entry name" value="GLYCOSYLTRANSFERASE"/>
    <property type="match status" value="1"/>
</dbReference>
<proteinExistence type="predicted"/>
<dbReference type="RefSeq" id="WP_191037938.1">
    <property type="nucleotide sequence ID" value="NZ_JACXAA010000002.1"/>
</dbReference>
<dbReference type="InterPro" id="IPR028098">
    <property type="entry name" value="Glyco_trans_4-like_N"/>
</dbReference>
<reference evidence="3" key="1">
    <citation type="submission" date="2020-09" db="EMBL/GenBank/DDBJ databases">
        <authorList>
            <person name="Kim M.K."/>
        </authorList>
    </citation>
    <scope>NUCLEOTIDE SEQUENCE</scope>
    <source>
        <strain evidence="3">BT704</strain>
    </source>
</reference>
<dbReference type="SUPFAM" id="SSF53756">
    <property type="entry name" value="UDP-Glycosyltransferase/glycogen phosphorylase"/>
    <property type="match status" value="1"/>
</dbReference>
<dbReference type="PANTHER" id="PTHR12526">
    <property type="entry name" value="GLYCOSYLTRANSFERASE"/>
    <property type="match status" value="1"/>
</dbReference>